<feature type="region of interest" description="Disordered" evidence="1">
    <location>
        <begin position="123"/>
        <end position="238"/>
    </location>
</feature>
<protein>
    <recommendedName>
        <fullName evidence="2">Endonuclease/exonuclease/phosphatase domain-containing protein</fullName>
    </recommendedName>
</protein>
<evidence type="ECO:0000259" key="2">
    <source>
        <dbReference type="Pfam" id="PF14529"/>
    </source>
</evidence>
<reference evidence="3 4" key="1">
    <citation type="journal article" date="2022" name="Allergy">
        <title>Genome assembly and annotation of Periplaneta americana reveal a comprehensive cockroach allergen profile.</title>
        <authorList>
            <person name="Wang L."/>
            <person name="Xiong Q."/>
            <person name="Saelim N."/>
            <person name="Wang L."/>
            <person name="Nong W."/>
            <person name="Wan A.T."/>
            <person name="Shi M."/>
            <person name="Liu X."/>
            <person name="Cao Q."/>
            <person name="Hui J.H.L."/>
            <person name="Sookrung N."/>
            <person name="Leung T.F."/>
            <person name="Tungtrongchitr A."/>
            <person name="Tsui S.K.W."/>
        </authorList>
    </citation>
    <scope>NUCLEOTIDE SEQUENCE [LARGE SCALE GENOMIC DNA]</scope>
    <source>
        <strain evidence="3">PWHHKU_190912</strain>
    </source>
</reference>
<name>A0ABQ8RY43_PERAM</name>
<dbReference type="Pfam" id="PF14529">
    <property type="entry name" value="Exo_endo_phos_2"/>
    <property type="match status" value="1"/>
</dbReference>
<feature type="domain" description="Endonuclease/exonuclease/phosphatase" evidence="2">
    <location>
        <begin position="9"/>
        <end position="103"/>
    </location>
</feature>
<proteinExistence type="predicted"/>
<dbReference type="InterPro" id="IPR005135">
    <property type="entry name" value="Endo/exonuclease/phosphatase"/>
</dbReference>
<organism evidence="3 4">
    <name type="scientific">Periplaneta americana</name>
    <name type="common">American cockroach</name>
    <name type="synonym">Blatta americana</name>
    <dbReference type="NCBI Taxonomy" id="6978"/>
    <lineage>
        <taxon>Eukaryota</taxon>
        <taxon>Metazoa</taxon>
        <taxon>Ecdysozoa</taxon>
        <taxon>Arthropoda</taxon>
        <taxon>Hexapoda</taxon>
        <taxon>Insecta</taxon>
        <taxon>Pterygota</taxon>
        <taxon>Neoptera</taxon>
        <taxon>Polyneoptera</taxon>
        <taxon>Dictyoptera</taxon>
        <taxon>Blattodea</taxon>
        <taxon>Blattoidea</taxon>
        <taxon>Blattidae</taxon>
        <taxon>Blattinae</taxon>
        <taxon>Periplaneta</taxon>
    </lineage>
</organism>
<feature type="compositionally biased region" description="Polar residues" evidence="1">
    <location>
        <begin position="205"/>
        <end position="222"/>
    </location>
</feature>
<evidence type="ECO:0000313" key="4">
    <source>
        <dbReference type="Proteomes" id="UP001148838"/>
    </source>
</evidence>
<feature type="compositionally biased region" description="Basic and acidic residues" evidence="1">
    <location>
        <begin position="227"/>
        <end position="238"/>
    </location>
</feature>
<dbReference type="Gene3D" id="3.60.10.10">
    <property type="entry name" value="Endonuclease/exonuclease/phosphatase"/>
    <property type="match status" value="1"/>
</dbReference>
<dbReference type="EMBL" id="JAJSOF020000039">
    <property type="protein sequence ID" value="KAJ4426601.1"/>
    <property type="molecule type" value="Genomic_DNA"/>
</dbReference>
<evidence type="ECO:0000313" key="3">
    <source>
        <dbReference type="EMBL" id="KAJ4426601.1"/>
    </source>
</evidence>
<accession>A0ABQ8RY43</accession>
<dbReference type="SUPFAM" id="SSF56219">
    <property type="entry name" value="DNase I-like"/>
    <property type="match status" value="1"/>
</dbReference>
<comment type="caution">
    <text evidence="3">The sequence shown here is derived from an EMBL/GenBank/DDBJ whole genome shotgun (WGS) entry which is preliminary data.</text>
</comment>
<keyword evidence="4" id="KW-1185">Reference proteome</keyword>
<feature type="compositionally biased region" description="Basic residues" evidence="1">
    <location>
        <begin position="136"/>
        <end position="147"/>
    </location>
</feature>
<sequence length="238" mass="27421">MIIVKTTTITVIGLYIQPNVPVENVIDLVYKVIEQTRTDKNVILAGDLNCRLDKQNAKTHILLETLEEEGFRLENKKEIPTYIAHNGYSTIDLVFYKGEHLKLTKQEGLWSSKAAPIRKHIPIKTFQMEIPPTEKRSKRTKHIHQKNRAGNNKTEQRQHRESEDTNRRRQTGRSPGSIYGSNKESRENQKKTGANVVRPRMLQGTEENSAGTMHSKNTQKTGRLSHVRSEKKEIQIYN</sequence>
<dbReference type="Proteomes" id="UP001148838">
    <property type="component" value="Unassembled WGS sequence"/>
</dbReference>
<dbReference type="InterPro" id="IPR036691">
    <property type="entry name" value="Endo/exonu/phosph_ase_sf"/>
</dbReference>
<feature type="compositionally biased region" description="Basic and acidic residues" evidence="1">
    <location>
        <begin position="154"/>
        <end position="167"/>
    </location>
</feature>
<evidence type="ECO:0000256" key="1">
    <source>
        <dbReference type="SAM" id="MobiDB-lite"/>
    </source>
</evidence>
<gene>
    <name evidence="3" type="ORF">ANN_26399</name>
</gene>